<feature type="binding site" evidence="3">
    <location>
        <position position="58"/>
    </location>
    <ligand>
        <name>substrate</name>
    </ligand>
</feature>
<dbReference type="EMBL" id="AP027079">
    <property type="protein sequence ID" value="BDU70744.1"/>
    <property type="molecule type" value="Genomic_DNA"/>
</dbReference>
<dbReference type="Gene3D" id="3.40.50.1220">
    <property type="entry name" value="TPP-binding domain"/>
    <property type="match status" value="1"/>
</dbReference>
<dbReference type="EC" id="2.3.1.286" evidence="3"/>
<protein>
    <recommendedName>
        <fullName evidence="3">NAD-dependent protein deacylase</fullName>
        <ecNumber evidence="3">2.3.1.286</ecNumber>
    </recommendedName>
    <alternativeName>
        <fullName evidence="3">Regulatory protein SIR2 homolog</fullName>
    </alternativeName>
</protein>
<dbReference type="Proteomes" id="UP001242010">
    <property type="component" value="Chromosome"/>
</dbReference>
<feature type="domain" description="Deacetylase sirtuin-type" evidence="5">
    <location>
        <begin position="1"/>
        <end position="234"/>
    </location>
</feature>
<feature type="binding site" evidence="3">
    <location>
        <begin position="93"/>
        <end position="96"/>
    </location>
    <ligand>
        <name>NAD(+)</name>
        <dbReference type="ChEBI" id="CHEBI:57540"/>
    </ligand>
</feature>
<comment type="similarity">
    <text evidence="3">Belongs to the sirtuin family. Class III subfamily.</text>
</comment>
<gene>
    <name evidence="3 6" type="primary">cobB</name>
    <name evidence="6" type="ORF">GETHOR_28450</name>
</gene>
<dbReference type="InterPro" id="IPR003000">
    <property type="entry name" value="Sirtuin"/>
</dbReference>
<dbReference type="Pfam" id="PF02146">
    <property type="entry name" value="SIR2"/>
    <property type="match status" value="1"/>
</dbReference>
<keyword evidence="1" id="KW-0808">Transferase</keyword>
<sequence>MSLSRGGSLVILTGAGISAESGLRTFRAADGLWENHRVQDVATPEAFHRNPALVYRFYNERRRSLATVQPNAAHEALARLERAWPGELLLVTQNVDDLHDRAGSQNLLHMHGELLKARCLACRAVVAWPGDLDADDHCPACRRGRLRPHIVWFGEMPLEMERIYQALDRCALFAAIGTSGHVYPAAGFVEAAAPGARTVELNLEPSLVADAFQEQRVGKATELVPAFVAELLGD</sequence>
<comment type="catalytic activity">
    <reaction evidence="3">
        <text>N(6)-acetyl-L-lysyl-[protein] + NAD(+) + H2O = 2''-O-acetyl-ADP-D-ribose + nicotinamide + L-lysyl-[protein]</text>
        <dbReference type="Rhea" id="RHEA:43636"/>
        <dbReference type="Rhea" id="RHEA-COMP:9752"/>
        <dbReference type="Rhea" id="RHEA-COMP:10731"/>
        <dbReference type="ChEBI" id="CHEBI:15377"/>
        <dbReference type="ChEBI" id="CHEBI:17154"/>
        <dbReference type="ChEBI" id="CHEBI:29969"/>
        <dbReference type="ChEBI" id="CHEBI:57540"/>
        <dbReference type="ChEBI" id="CHEBI:61930"/>
        <dbReference type="ChEBI" id="CHEBI:83767"/>
        <dbReference type="EC" id="2.3.1.286"/>
    </reaction>
</comment>
<keyword evidence="3" id="KW-0963">Cytoplasm</keyword>
<reference evidence="7" key="1">
    <citation type="journal article" date="2023" name="Int. J. Syst. Evol. Microbiol.">
        <title>Mesoterricola silvestris gen. nov., sp. nov., Mesoterricola sediminis sp. nov., Geothrix oryzae sp. nov., Geothrix edaphica sp. nov., Geothrix rubra sp. nov., and Geothrix limicola sp. nov., six novel members of Acidobacteriota isolated from soils.</title>
        <authorList>
            <person name="Itoh H."/>
            <person name="Sugisawa Y."/>
            <person name="Mise K."/>
            <person name="Xu Z."/>
            <person name="Kuniyasu M."/>
            <person name="Ushijima N."/>
            <person name="Kawano K."/>
            <person name="Kobayashi E."/>
            <person name="Shiratori Y."/>
            <person name="Masuda Y."/>
            <person name="Senoo K."/>
        </authorList>
    </citation>
    <scope>NUCLEOTIDE SEQUENCE [LARGE SCALE GENOMIC DNA]</scope>
    <source>
        <strain evidence="7">Red222</strain>
    </source>
</reference>
<dbReference type="Gene3D" id="3.30.1600.10">
    <property type="entry name" value="SIR2/SIRT2 'Small Domain"/>
    <property type="match status" value="1"/>
</dbReference>
<feature type="binding site" evidence="3">
    <location>
        <begin position="14"/>
        <end position="33"/>
    </location>
    <ligand>
        <name>NAD(+)</name>
        <dbReference type="ChEBI" id="CHEBI:57540"/>
    </ligand>
</feature>
<keyword evidence="4" id="KW-0479">Metal-binding</keyword>
<feature type="binding site" evidence="3 4">
    <location>
        <position position="138"/>
    </location>
    <ligand>
        <name>Zn(2+)</name>
        <dbReference type="ChEBI" id="CHEBI:29105"/>
    </ligand>
</feature>
<dbReference type="SUPFAM" id="SSF52467">
    <property type="entry name" value="DHS-like NAD/FAD-binding domain"/>
    <property type="match status" value="1"/>
</dbReference>
<proteinExistence type="inferred from homology"/>
<feature type="binding site" evidence="3">
    <location>
        <begin position="177"/>
        <end position="179"/>
    </location>
    <ligand>
        <name>NAD(+)</name>
        <dbReference type="ChEBI" id="CHEBI:57540"/>
    </ligand>
</feature>
<evidence type="ECO:0000256" key="1">
    <source>
        <dbReference type="ARBA" id="ARBA00022679"/>
    </source>
</evidence>
<evidence type="ECO:0000259" key="5">
    <source>
        <dbReference type="PROSITE" id="PS50305"/>
    </source>
</evidence>
<comment type="catalytic activity">
    <reaction evidence="3">
        <text>N(6)-succinyl-L-lysyl-[protein] + NAD(+) + H2O = 2''-O-succinyl-ADP-D-ribose + nicotinamide + L-lysyl-[protein]</text>
        <dbReference type="Rhea" id="RHEA:47668"/>
        <dbReference type="Rhea" id="RHEA-COMP:9752"/>
        <dbReference type="Rhea" id="RHEA-COMP:11877"/>
        <dbReference type="ChEBI" id="CHEBI:15377"/>
        <dbReference type="ChEBI" id="CHEBI:17154"/>
        <dbReference type="ChEBI" id="CHEBI:29969"/>
        <dbReference type="ChEBI" id="CHEBI:57540"/>
        <dbReference type="ChEBI" id="CHEBI:87830"/>
        <dbReference type="ChEBI" id="CHEBI:87832"/>
    </reaction>
</comment>
<organism evidence="6 7">
    <name type="scientific">Geothrix oryzae</name>
    <dbReference type="NCBI Taxonomy" id="2927975"/>
    <lineage>
        <taxon>Bacteria</taxon>
        <taxon>Pseudomonadati</taxon>
        <taxon>Acidobacteriota</taxon>
        <taxon>Holophagae</taxon>
        <taxon>Holophagales</taxon>
        <taxon>Holophagaceae</taxon>
        <taxon>Geothrix</taxon>
    </lineage>
</organism>
<comment type="function">
    <text evidence="3">NAD-dependent lysine deacetylase and desuccinylase that specifically removes acetyl and succinyl groups on target proteins. Modulates the activities of several proteins which are inactive in their acylated form.</text>
</comment>
<feature type="binding site" evidence="3 4">
    <location>
        <position position="122"/>
    </location>
    <ligand>
        <name>Zn(2+)</name>
        <dbReference type="ChEBI" id="CHEBI:29105"/>
    </ligand>
</feature>
<evidence type="ECO:0000256" key="4">
    <source>
        <dbReference type="PROSITE-ProRule" id="PRU00236"/>
    </source>
</evidence>
<dbReference type="PANTHER" id="PTHR11085:SF4">
    <property type="entry name" value="NAD-DEPENDENT PROTEIN DEACYLASE"/>
    <property type="match status" value="1"/>
</dbReference>
<keyword evidence="4" id="KW-0862">Zinc</keyword>
<dbReference type="HAMAP" id="MF_01121">
    <property type="entry name" value="Sirtuin_ClassIII"/>
    <property type="match status" value="1"/>
</dbReference>
<comment type="caution">
    <text evidence="3">Lacks conserved residue(s) required for the propagation of feature annotation.</text>
</comment>
<evidence type="ECO:0000313" key="7">
    <source>
        <dbReference type="Proteomes" id="UP001242010"/>
    </source>
</evidence>
<keyword evidence="7" id="KW-1185">Reference proteome</keyword>
<dbReference type="InterPro" id="IPR050134">
    <property type="entry name" value="NAD-dep_sirtuin_deacylases"/>
</dbReference>
<evidence type="ECO:0000256" key="2">
    <source>
        <dbReference type="ARBA" id="ARBA00023027"/>
    </source>
</evidence>
<comment type="domain">
    <text evidence="3">2 residues (Tyr-58 and Arg-61) present in a large hydrophobic pocket are probably involved in substrate specificity. They are important for desuccinylation activity, but dispensable for deacetylation activity.</text>
</comment>
<feature type="binding site" evidence="3">
    <location>
        <begin position="202"/>
        <end position="204"/>
    </location>
    <ligand>
        <name>NAD(+)</name>
        <dbReference type="ChEBI" id="CHEBI:57540"/>
    </ligand>
</feature>
<feature type="binding site" evidence="3">
    <location>
        <position position="220"/>
    </location>
    <ligand>
        <name>NAD(+)</name>
        <dbReference type="ChEBI" id="CHEBI:57540"/>
    </ligand>
</feature>
<dbReference type="InterPro" id="IPR026591">
    <property type="entry name" value="Sirtuin_cat_small_dom_sf"/>
</dbReference>
<dbReference type="InterPro" id="IPR029035">
    <property type="entry name" value="DHS-like_NAD/FAD-binding_dom"/>
</dbReference>
<dbReference type="CDD" id="cd01412">
    <property type="entry name" value="SIRT5_Af1_CobB"/>
    <property type="match status" value="1"/>
</dbReference>
<evidence type="ECO:0000256" key="3">
    <source>
        <dbReference type="HAMAP-Rule" id="MF_01121"/>
    </source>
</evidence>
<accession>A0ABN6V4M3</accession>
<keyword evidence="2 3" id="KW-0520">NAD</keyword>
<feature type="active site" description="Proton acceptor" evidence="3 4">
    <location>
        <position position="111"/>
    </location>
</feature>
<evidence type="ECO:0000313" key="6">
    <source>
        <dbReference type="EMBL" id="BDU70744.1"/>
    </source>
</evidence>
<feature type="binding site" evidence="3">
    <location>
        <position position="61"/>
    </location>
    <ligand>
        <name>substrate</name>
    </ligand>
</feature>
<comment type="subcellular location">
    <subcellularLocation>
        <location evidence="3">Cytoplasm</location>
    </subcellularLocation>
</comment>
<feature type="binding site" evidence="4">
    <location>
        <position position="119"/>
    </location>
    <ligand>
        <name>Zn(2+)</name>
        <dbReference type="ChEBI" id="CHEBI:29105"/>
    </ligand>
</feature>
<feature type="binding site" evidence="4">
    <location>
        <position position="141"/>
    </location>
    <ligand>
        <name>Zn(2+)</name>
        <dbReference type="ChEBI" id="CHEBI:29105"/>
    </ligand>
</feature>
<dbReference type="InterPro" id="IPR027546">
    <property type="entry name" value="Sirtuin_class_III"/>
</dbReference>
<dbReference type="NCBIfam" id="NF001755">
    <property type="entry name" value="PRK00481.1-5"/>
    <property type="match status" value="1"/>
</dbReference>
<dbReference type="PANTHER" id="PTHR11085">
    <property type="entry name" value="NAD-DEPENDENT PROTEIN DEACYLASE SIRTUIN-5, MITOCHONDRIAL-RELATED"/>
    <property type="match status" value="1"/>
</dbReference>
<dbReference type="RefSeq" id="WP_286354443.1">
    <property type="nucleotide sequence ID" value="NZ_AP027079.1"/>
</dbReference>
<dbReference type="InterPro" id="IPR026590">
    <property type="entry name" value="Ssirtuin_cat_dom"/>
</dbReference>
<dbReference type="PROSITE" id="PS50305">
    <property type="entry name" value="SIRTUIN"/>
    <property type="match status" value="1"/>
</dbReference>
<name>A0ABN6V4M3_9BACT</name>